<dbReference type="EMBL" id="JAACYA010000001">
    <property type="protein sequence ID" value="MBK3331761.1"/>
    <property type="molecule type" value="Genomic_DNA"/>
</dbReference>
<gene>
    <name evidence="4" type="ORF">GWK41_01615</name>
</gene>
<comment type="caution">
    <text evidence="4">The sequence shown here is derived from an EMBL/GenBank/DDBJ whole genome shotgun (WGS) entry which is preliminary data.</text>
</comment>
<name>A0ABS1GG08_9AQUI</name>
<dbReference type="InterPro" id="IPR051052">
    <property type="entry name" value="Diverse_substrate_MTase"/>
</dbReference>
<dbReference type="EC" id="2.1.1.-" evidence="4"/>
<accession>A0ABS1GG08</accession>
<proteinExistence type="predicted"/>
<protein>
    <submittedName>
        <fullName evidence="4">Ubiquinone/menaquinone biosynthesis methyltransferase</fullName>
        <ecNumber evidence="4">2.1.1.-</ecNumber>
    </submittedName>
</protein>
<evidence type="ECO:0000256" key="3">
    <source>
        <dbReference type="ARBA" id="ARBA00022679"/>
    </source>
</evidence>
<keyword evidence="4" id="KW-0830">Ubiquinone</keyword>
<dbReference type="PANTHER" id="PTHR44942">
    <property type="entry name" value="METHYLTRANSF_11 DOMAIN-CONTAINING PROTEIN"/>
    <property type="match status" value="1"/>
</dbReference>
<dbReference type="Gene3D" id="3.40.50.150">
    <property type="entry name" value="Vaccinia Virus protein VP39"/>
    <property type="match status" value="1"/>
</dbReference>
<dbReference type="PROSITE" id="PS51608">
    <property type="entry name" value="SAM_MT_UBIE"/>
    <property type="match status" value="1"/>
</dbReference>
<organism evidence="4 5">
    <name type="scientific">Persephonella atlantica</name>
    <dbReference type="NCBI Taxonomy" id="2699429"/>
    <lineage>
        <taxon>Bacteria</taxon>
        <taxon>Pseudomonadati</taxon>
        <taxon>Aquificota</taxon>
        <taxon>Aquificia</taxon>
        <taxon>Aquificales</taxon>
        <taxon>Hydrogenothermaceae</taxon>
        <taxon>Persephonella</taxon>
    </lineage>
</organism>
<dbReference type="GO" id="GO:0032259">
    <property type="term" value="P:methylation"/>
    <property type="evidence" value="ECO:0007669"/>
    <property type="project" value="UniProtKB-KW"/>
</dbReference>
<evidence type="ECO:0000256" key="1">
    <source>
        <dbReference type="ARBA" id="ARBA00022428"/>
    </source>
</evidence>
<dbReference type="SUPFAM" id="SSF53335">
    <property type="entry name" value="S-adenosyl-L-methionine-dependent methyltransferases"/>
    <property type="match status" value="1"/>
</dbReference>
<evidence type="ECO:0000313" key="4">
    <source>
        <dbReference type="EMBL" id="MBK3331761.1"/>
    </source>
</evidence>
<dbReference type="Proteomes" id="UP000772812">
    <property type="component" value="Unassembled WGS sequence"/>
</dbReference>
<keyword evidence="1" id="KW-0474">Menaquinone biosynthesis</keyword>
<dbReference type="GO" id="GO:0008168">
    <property type="term" value="F:methyltransferase activity"/>
    <property type="evidence" value="ECO:0007669"/>
    <property type="project" value="UniProtKB-KW"/>
</dbReference>
<dbReference type="RefSeq" id="WP_200673166.1">
    <property type="nucleotide sequence ID" value="NZ_JAACYA010000001.1"/>
</dbReference>
<dbReference type="InterPro" id="IPR029063">
    <property type="entry name" value="SAM-dependent_MTases_sf"/>
</dbReference>
<reference evidence="4 5" key="1">
    <citation type="journal article" date="2021" name="Syst. Appl. Microbiol.">
        <title>Persephonella atlantica sp. nov.: How to adapt to physico-chemical gradients in high temperature hydrothermal habitats.</title>
        <authorList>
            <person name="Francois D.X."/>
            <person name="Godfroy A."/>
            <person name="Mathien C."/>
            <person name="Aube J."/>
            <person name="Cathalot C."/>
            <person name="Lesongeur F."/>
            <person name="L'Haridon S."/>
            <person name="Philippon X."/>
            <person name="Roussel E.G."/>
        </authorList>
    </citation>
    <scope>NUCLEOTIDE SEQUENCE [LARGE SCALE GENOMIC DNA]</scope>
    <source>
        <strain evidence="4 5">MO1340</strain>
    </source>
</reference>
<keyword evidence="2 4" id="KW-0489">Methyltransferase</keyword>
<keyword evidence="3 4" id="KW-0808">Transferase</keyword>
<dbReference type="CDD" id="cd02440">
    <property type="entry name" value="AdoMet_MTases"/>
    <property type="match status" value="1"/>
</dbReference>
<dbReference type="Pfam" id="PF01209">
    <property type="entry name" value="Ubie_methyltran"/>
    <property type="match status" value="1"/>
</dbReference>
<sequence length="228" mass="26282">MDRSKLFRIINTFNKISDRYILANHILSFGQDVCWRKNLCQLVEKYTNRKGVILDVACGTGENFKYCPENFDKKIGIDPARNMLEIAKKQFPEVFFIEGIAEEIPLKNSSVDLITVSFGVRNFSDRKKAFSEFYRVLKKDGILAILEFFPMENGTLLNKIAAKYIYDFLPYLGGIITGNFKAYKYLSKSIKNFILPEVMKLELEKNGLTVLENSKTFPDVYTFIAKKS</sequence>
<keyword evidence="5" id="KW-1185">Reference proteome</keyword>
<evidence type="ECO:0000313" key="5">
    <source>
        <dbReference type="Proteomes" id="UP000772812"/>
    </source>
</evidence>
<dbReference type="InterPro" id="IPR004033">
    <property type="entry name" value="UbiE/COQ5_MeTrFase"/>
</dbReference>
<evidence type="ECO:0000256" key="2">
    <source>
        <dbReference type="ARBA" id="ARBA00022603"/>
    </source>
</evidence>
<dbReference type="NCBIfam" id="TIGR01934">
    <property type="entry name" value="MenG_MenH_UbiE"/>
    <property type="match status" value="1"/>
</dbReference>
<dbReference type="PANTHER" id="PTHR44942:SF4">
    <property type="entry name" value="METHYLTRANSFERASE TYPE 11 DOMAIN-CONTAINING PROTEIN"/>
    <property type="match status" value="1"/>
</dbReference>